<dbReference type="RefSeq" id="WP_189962421.1">
    <property type="nucleotide sequence ID" value="NZ_BMUA01000005.1"/>
</dbReference>
<protein>
    <submittedName>
        <fullName evidence="1">Uncharacterized protein</fullName>
    </submittedName>
</protein>
<sequence length="163" mass="17087">MVGLFWIDAESVHLGTPSATTVSDVLLTPESLRVVGPEPGEWLWSDVTAIEVVGAPVRSTGVRWAGRAASVAAAALDVWVPGSPDEMTVAVSSGGDRVETTVLSGAAGAYSRREVDLSRALLARFVDGTSSPAVLSDWWTSADPGALRSRGREAVLEEWLAAQ</sequence>
<organism evidence="1 2">
    <name type="scientific">Streptomyces violascens</name>
    <dbReference type="NCBI Taxonomy" id="67381"/>
    <lineage>
        <taxon>Bacteria</taxon>
        <taxon>Bacillati</taxon>
        <taxon>Actinomycetota</taxon>
        <taxon>Actinomycetes</taxon>
        <taxon>Kitasatosporales</taxon>
        <taxon>Streptomycetaceae</taxon>
        <taxon>Streptomyces</taxon>
    </lineage>
</organism>
<dbReference type="Proteomes" id="UP001050808">
    <property type="component" value="Unassembled WGS sequence"/>
</dbReference>
<evidence type="ECO:0000313" key="1">
    <source>
        <dbReference type="EMBL" id="GHI40973.1"/>
    </source>
</evidence>
<comment type="caution">
    <text evidence="1">The sequence shown here is derived from an EMBL/GenBank/DDBJ whole genome shotgun (WGS) entry which is preliminary data.</text>
</comment>
<accession>A0ABQ3QUL1</accession>
<gene>
    <name evidence="1" type="ORF">Sviol_53810</name>
</gene>
<dbReference type="EMBL" id="BNDY01000017">
    <property type="protein sequence ID" value="GHI40973.1"/>
    <property type="molecule type" value="Genomic_DNA"/>
</dbReference>
<reference evidence="1" key="1">
    <citation type="submission" date="2024-05" db="EMBL/GenBank/DDBJ databases">
        <title>Whole genome shotgun sequence of Streptomyces violascens NBRC 12920.</title>
        <authorList>
            <person name="Komaki H."/>
            <person name="Tamura T."/>
        </authorList>
    </citation>
    <scope>NUCLEOTIDE SEQUENCE</scope>
    <source>
        <strain evidence="1">NBRC 12920</strain>
    </source>
</reference>
<name>A0ABQ3QUL1_9ACTN</name>
<proteinExistence type="predicted"/>
<evidence type="ECO:0000313" key="2">
    <source>
        <dbReference type="Proteomes" id="UP001050808"/>
    </source>
</evidence>
<keyword evidence="2" id="KW-1185">Reference proteome</keyword>